<protein>
    <submittedName>
        <fullName evidence="3">Pentatricopeptide repeat-containing protein, mitochondrial</fullName>
    </submittedName>
</protein>
<dbReference type="NCBIfam" id="TIGR00756">
    <property type="entry name" value="PPR"/>
    <property type="match status" value="3"/>
</dbReference>
<dbReference type="Pfam" id="PF20431">
    <property type="entry name" value="E_motif"/>
    <property type="match status" value="1"/>
</dbReference>
<organism evidence="3 4">
    <name type="scientific">Iris pallida</name>
    <name type="common">Sweet iris</name>
    <dbReference type="NCBI Taxonomy" id="29817"/>
    <lineage>
        <taxon>Eukaryota</taxon>
        <taxon>Viridiplantae</taxon>
        <taxon>Streptophyta</taxon>
        <taxon>Embryophyta</taxon>
        <taxon>Tracheophyta</taxon>
        <taxon>Spermatophyta</taxon>
        <taxon>Magnoliopsida</taxon>
        <taxon>Liliopsida</taxon>
        <taxon>Asparagales</taxon>
        <taxon>Iridaceae</taxon>
        <taxon>Iridoideae</taxon>
        <taxon>Irideae</taxon>
        <taxon>Iris</taxon>
    </lineage>
</organism>
<dbReference type="Pfam" id="PF13041">
    <property type="entry name" value="PPR_2"/>
    <property type="match status" value="1"/>
</dbReference>
<dbReference type="Pfam" id="PF12854">
    <property type="entry name" value="PPR_1"/>
    <property type="match status" value="1"/>
</dbReference>
<reference evidence="3" key="2">
    <citation type="submission" date="2023-04" db="EMBL/GenBank/DDBJ databases">
        <authorList>
            <person name="Bruccoleri R.E."/>
            <person name="Oakeley E.J."/>
            <person name="Faust A.-M."/>
            <person name="Dessus-Babus S."/>
            <person name="Altorfer M."/>
            <person name="Burckhardt D."/>
            <person name="Oertli M."/>
            <person name="Naumann U."/>
            <person name="Petersen F."/>
            <person name="Wong J."/>
        </authorList>
    </citation>
    <scope>NUCLEOTIDE SEQUENCE</scope>
    <source>
        <strain evidence="3">GSM-AAB239-AS_SAM_17_03QT</strain>
        <tissue evidence="3">Leaf</tissue>
    </source>
</reference>
<dbReference type="AlphaFoldDB" id="A0AAX6EU26"/>
<sequence length="274" mass="29680">MQQASGLRPDELTLSCVLRISGEAAAVEIGRQAHGYLIRSSRGGTGRDVVLLSCLVEMYGRCGLAGKARLVFETGGSSREGRRGRDVVLWTSMLNAYGRNGQFDDVIKAFEEMLAERTEPDGLAFLAVLSACSRSGNVKKGLEFLGLMGRSYGLVPGPEHYGCIVDMLCRAGEVEKAWKFANEMVVAGNGKRIGASSWGAILSACRDTGNVEIGVTTARKGLELDPCNVGLLMELSNLYAKVGMWDEIGVLREEMRERGLEKDVGNSRLETSNY</sequence>
<dbReference type="Gene3D" id="1.25.40.10">
    <property type="entry name" value="Tetratricopeptide repeat domain"/>
    <property type="match status" value="2"/>
</dbReference>
<dbReference type="GO" id="GO:0003723">
    <property type="term" value="F:RNA binding"/>
    <property type="evidence" value="ECO:0007669"/>
    <property type="project" value="InterPro"/>
</dbReference>
<dbReference type="InterPro" id="IPR046960">
    <property type="entry name" value="PPR_At4g14850-like_plant"/>
</dbReference>
<feature type="repeat" description="PPR" evidence="2">
    <location>
        <begin position="86"/>
        <end position="120"/>
    </location>
</feature>
<reference evidence="3" key="1">
    <citation type="journal article" date="2023" name="GigaByte">
        <title>Genome assembly of the bearded iris, Iris pallida Lam.</title>
        <authorList>
            <person name="Bruccoleri R.E."/>
            <person name="Oakeley E.J."/>
            <person name="Faust A.M.E."/>
            <person name="Altorfer M."/>
            <person name="Dessus-Babus S."/>
            <person name="Burckhardt D."/>
            <person name="Oertli M."/>
            <person name="Naumann U."/>
            <person name="Petersen F."/>
            <person name="Wong J."/>
        </authorList>
    </citation>
    <scope>NUCLEOTIDE SEQUENCE</scope>
    <source>
        <strain evidence="3">GSM-AAB239-AS_SAM_17_03QT</strain>
    </source>
</reference>
<keyword evidence="4" id="KW-1185">Reference proteome</keyword>
<dbReference type="PANTHER" id="PTHR47926:SF386">
    <property type="entry name" value="PENTATRICOPEPTIDE REPEAT-CONTAINING PROTEIN"/>
    <property type="match status" value="1"/>
</dbReference>
<gene>
    <name evidence="3" type="ORF">M6B38_171730</name>
</gene>
<dbReference type="PANTHER" id="PTHR47926">
    <property type="entry name" value="PENTATRICOPEPTIDE REPEAT-CONTAINING PROTEIN"/>
    <property type="match status" value="1"/>
</dbReference>
<name>A0AAX6EU26_IRIPA</name>
<dbReference type="FunFam" id="1.25.40.10:FF:000525">
    <property type="entry name" value="Pentatricopeptide (PPR) repeat-containing protein-like"/>
    <property type="match status" value="1"/>
</dbReference>
<dbReference type="EMBL" id="JANAVB010033818">
    <property type="protein sequence ID" value="KAJ6807662.1"/>
    <property type="molecule type" value="Genomic_DNA"/>
</dbReference>
<dbReference type="InterPro" id="IPR002885">
    <property type="entry name" value="PPR_rpt"/>
</dbReference>
<feature type="repeat" description="PPR" evidence="2">
    <location>
        <begin position="157"/>
        <end position="191"/>
    </location>
</feature>
<evidence type="ECO:0000313" key="4">
    <source>
        <dbReference type="Proteomes" id="UP001140949"/>
    </source>
</evidence>
<dbReference type="Proteomes" id="UP001140949">
    <property type="component" value="Unassembled WGS sequence"/>
</dbReference>
<dbReference type="InterPro" id="IPR046848">
    <property type="entry name" value="E_motif"/>
</dbReference>
<dbReference type="PROSITE" id="PS51375">
    <property type="entry name" value="PPR"/>
    <property type="match status" value="2"/>
</dbReference>
<evidence type="ECO:0000256" key="1">
    <source>
        <dbReference type="ARBA" id="ARBA00022737"/>
    </source>
</evidence>
<dbReference type="InterPro" id="IPR011990">
    <property type="entry name" value="TPR-like_helical_dom_sf"/>
</dbReference>
<keyword evidence="1" id="KW-0677">Repeat</keyword>
<comment type="caution">
    <text evidence="3">The sequence shown here is derived from an EMBL/GenBank/DDBJ whole genome shotgun (WGS) entry which is preliminary data.</text>
</comment>
<dbReference type="GO" id="GO:0009451">
    <property type="term" value="P:RNA modification"/>
    <property type="evidence" value="ECO:0007669"/>
    <property type="project" value="InterPro"/>
</dbReference>
<evidence type="ECO:0000313" key="3">
    <source>
        <dbReference type="EMBL" id="KAJ6807662.1"/>
    </source>
</evidence>
<accession>A0AAX6EU26</accession>
<evidence type="ECO:0000256" key="2">
    <source>
        <dbReference type="PROSITE-ProRule" id="PRU00708"/>
    </source>
</evidence>
<proteinExistence type="predicted"/>